<dbReference type="EMBL" id="JBEDUW010000004">
    <property type="protein sequence ID" value="KAK9932092.1"/>
    <property type="molecule type" value="Genomic_DNA"/>
</dbReference>
<organism evidence="10 11">
    <name type="scientific">Rubus argutus</name>
    <name type="common">Southern blackberry</name>
    <dbReference type="NCBI Taxonomy" id="59490"/>
    <lineage>
        <taxon>Eukaryota</taxon>
        <taxon>Viridiplantae</taxon>
        <taxon>Streptophyta</taxon>
        <taxon>Embryophyta</taxon>
        <taxon>Tracheophyta</taxon>
        <taxon>Spermatophyta</taxon>
        <taxon>Magnoliopsida</taxon>
        <taxon>eudicotyledons</taxon>
        <taxon>Gunneridae</taxon>
        <taxon>Pentapetalae</taxon>
        <taxon>rosids</taxon>
        <taxon>fabids</taxon>
        <taxon>Rosales</taxon>
        <taxon>Rosaceae</taxon>
        <taxon>Rosoideae</taxon>
        <taxon>Rosoideae incertae sedis</taxon>
        <taxon>Rubus</taxon>
    </lineage>
</organism>
<keyword evidence="11" id="KW-1185">Reference proteome</keyword>
<dbReference type="PANTHER" id="PTHR47944:SF5">
    <property type="entry name" value="CYTOCHROME P450 71A1-LIKE"/>
    <property type="match status" value="1"/>
</dbReference>
<keyword evidence="4 8" id="KW-0479">Metal-binding</keyword>
<name>A0AAW1X5T2_RUBAR</name>
<dbReference type="PANTHER" id="PTHR47944">
    <property type="entry name" value="CYTOCHROME P450 98A9"/>
    <property type="match status" value="1"/>
</dbReference>
<dbReference type="InterPro" id="IPR001128">
    <property type="entry name" value="Cyt_P450"/>
</dbReference>
<comment type="cofactor">
    <cofactor evidence="1 8">
        <name>heme</name>
        <dbReference type="ChEBI" id="CHEBI:30413"/>
    </cofactor>
</comment>
<comment type="caution">
    <text evidence="10">The sequence shown here is derived from an EMBL/GenBank/DDBJ whole genome shotgun (WGS) entry which is preliminary data.</text>
</comment>
<sequence length="102" mass="11615">MKETMRKHPVVSMLAPHLALEDCIVEGYHIRKGTRVFINTWSIGRDPLLWDAPEVFSPERFVCNKGIDVKGQSFELLPFGSGRRMCPGYGLGLKMILCFNYP</sequence>
<dbReference type="PRINTS" id="PR00463">
    <property type="entry name" value="EP450I"/>
</dbReference>
<dbReference type="Gene3D" id="1.10.630.10">
    <property type="entry name" value="Cytochrome P450"/>
    <property type="match status" value="1"/>
</dbReference>
<dbReference type="Pfam" id="PF00067">
    <property type="entry name" value="p450"/>
    <property type="match status" value="1"/>
</dbReference>
<dbReference type="GO" id="GO:0016705">
    <property type="term" value="F:oxidoreductase activity, acting on paired donors, with incorporation or reduction of molecular oxygen"/>
    <property type="evidence" value="ECO:0007669"/>
    <property type="project" value="InterPro"/>
</dbReference>
<dbReference type="InterPro" id="IPR017972">
    <property type="entry name" value="Cyt_P450_CS"/>
</dbReference>
<keyword evidence="3 8" id="KW-0349">Heme</keyword>
<keyword evidence="5 9" id="KW-0560">Oxidoreductase</keyword>
<keyword evidence="6 8" id="KW-0408">Iron</keyword>
<reference evidence="10 11" key="1">
    <citation type="journal article" date="2023" name="G3 (Bethesda)">
        <title>A chromosome-length genome assembly and annotation of blackberry (Rubus argutus, cv. 'Hillquist').</title>
        <authorList>
            <person name="Bruna T."/>
            <person name="Aryal R."/>
            <person name="Dudchenko O."/>
            <person name="Sargent D.J."/>
            <person name="Mead D."/>
            <person name="Buti M."/>
            <person name="Cavallini A."/>
            <person name="Hytonen T."/>
            <person name="Andres J."/>
            <person name="Pham M."/>
            <person name="Weisz D."/>
            <person name="Mascagni F."/>
            <person name="Usai G."/>
            <person name="Natali L."/>
            <person name="Bassil N."/>
            <person name="Fernandez G.E."/>
            <person name="Lomsadze A."/>
            <person name="Armour M."/>
            <person name="Olukolu B."/>
            <person name="Poorten T."/>
            <person name="Britton C."/>
            <person name="Davik J."/>
            <person name="Ashrafi H."/>
            <person name="Aiden E.L."/>
            <person name="Borodovsky M."/>
            <person name="Worthington M."/>
        </authorList>
    </citation>
    <scope>NUCLEOTIDE SEQUENCE [LARGE SCALE GENOMIC DNA]</scope>
    <source>
        <strain evidence="10">PI 553951</strain>
    </source>
</reference>
<feature type="binding site" description="axial binding residue" evidence="8">
    <location>
        <position position="86"/>
    </location>
    <ligand>
        <name>heme</name>
        <dbReference type="ChEBI" id="CHEBI:30413"/>
    </ligand>
    <ligandPart>
        <name>Fe</name>
        <dbReference type="ChEBI" id="CHEBI:18248"/>
    </ligandPart>
</feature>
<comment type="similarity">
    <text evidence="2 9">Belongs to the cytochrome P450 family.</text>
</comment>
<protein>
    <recommendedName>
        <fullName evidence="12">Cytochrome P450</fullName>
    </recommendedName>
</protein>
<evidence type="ECO:0000256" key="5">
    <source>
        <dbReference type="ARBA" id="ARBA00023002"/>
    </source>
</evidence>
<dbReference type="GO" id="GO:0004497">
    <property type="term" value="F:monooxygenase activity"/>
    <property type="evidence" value="ECO:0007669"/>
    <property type="project" value="UniProtKB-KW"/>
</dbReference>
<keyword evidence="7 9" id="KW-0503">Monooxygenase</keyword>
<evidence type="ECO:0000256" key="3">
    <source>
        <dbReference type="ARBA" id="ARBA00022617"/>
    </source>
</evidence>
<dbReference type="InterPro" id="IPR002401">
    <property type="entry name" value="Cyt_P450_E_grp-I"/>
</dbReference>
<evidence type="ECO:0000256" key="2">
    <source>
        <dbReference type="ARBA" id="ARBA00010617"/>
    </source>
</evidence>
<dbReference type="Proteomes" id="UP001457282">
    <property type="component" value="Unassembled WGS sequence"/>
</dbReference>
<dbReference type="GO" id="GO:0020037">
    <property type="term" value="F:heme binding"/>
    <property type="evidence" value="ECO:0007669"/>
    <property type="project" value="InterPro"/>
</dbReference>
<evidence type="ECO:0008006" key="12">
    <source>
        <dbReference type="Google" id="ProtNLM"/>
    </source>
</evidence>
<evidence type="ECO:0000313" key="10">
    <source>
        <dbReference type="EMBL" id="KAK9932092.1"/>
    </source>
</evidence>
<dbReference type="InterPro" id="IPR036396">
    <property type="entry name" value="Cyt_P450_sf"/>
</dbReference>
<dbReference type="AlphaFoldDB" id="A0AAW1X5T2"/>
<dbReference type="PROSITE" id="PS00086">
    <property type="entry name" value="CYTOCHROME_P450"/>
    <property type="match status" value="1"/>
</dbReference>
<evidence type="ECO:0000256" key="6">
    <source>
        <dbReference type="ARBA" id="ARBA00023004"/>
    </source>
</evidence>
<dbReference type="GO" id="GO:0005506">
    <property type="term" value="F:iron ion binding"/>
    <property type="evidence" value="ECO:0007669"/>
    <property type="project" value="InterPro"/>
</dbReference>
<evidence type="ECO:0000256" key="9">
    <source>
        <dbReference type="RuleBase" id="RU000461"/>
    </source>
</evidence>
<evidence type="ECO:0000256" key="7">
    <source>
        <dbReference type="ARBA" id="ARBA00023033"/>
    </source>
</evidence>
<evidence type="ECO:0000256" key="8">
    <source>
        <dbReference type="PIRSR" id="PIRSR602401-1"/>
    </source>
</evidence>
<evidence type="ECO:0000256" key="1">
    <source>
        <dbReference type="ARBA" id="ARBA00001971"/>
    </source>
</evidence>
<evidence type="ECO:0000313" key="11">
    <source>
        <dbReference type="Proteomes" id="UP001457282"/>
    </source>
</evidence>
<proteinExistence type="inferred from homology"/>
<gene>
    <name evidence="10" type="ORF">M0R45_019342</name>
</gene>
<dbReference type="SUPFAM" id="SSF48264">
    <property type="entry name" value="Cytochrome P450"/>
    <property type="match status" value="1"/>
</dbReference>
<accession>A0AAW1X5T2</accession>
<evidence type="ECO:0000256" key="4">
    <source>
        <dbReference type="ARBA" id="ARBA00022723"/>
    </source>
</evidence>